<dbReference type="AlphaFoldDB" id="A0A9D2EPF7"/>
<feature type="region of interest" description="Disordered" evidence="2">
    <location>
        <begin position="1"/>
        <end position="40"/>
    </location>
</feature>
<evidence type="ECO:0000313" key="4">
    <source>
        <dbReference type="Proteomes" id="UP000824048"/>
    </source>
</evidence>
<dbReference type="EMBL" id="DXBP01000001">
    <property type="protein sequence ID" value="HIZ40952.1"/>
    <property type="molecule type" value="Genomic_DNA"/>
</dbReference>
<dbReference type="InterPro" id="IPR013762">
    <property type="entry name" value="Integrase-like_cat_sf"/>
</dbReference>
<dbReference type="GO" id="GO:0015074">
    <property type="term" value="P:DNA integration"/>
    <property type="evidence" value="ECO:0007669"/>
    <property type="project" value="InterPro"/>
</dbReference>
<dbReference type="Gene3D" id="1.10.443.10">
    <property type="entry name" value="Intergrase catalytic core"/>
    <property type="match status" value="1"/>
</dbReference>
<keyword evidence="1" id="KW-0233">DNA recombination</keyword>
<dbReference type="GO" id="GO:0006310">
    <property type="term" value="P:DNA recombination"/>
    <property type="evidence" value="ECO:0007669"/>
    <property type="project" value="UniProtKB-KW"/>
</dbReference>
<evidence type="ECO:0000256" key="1">
    <source>
        <dbReference type="ARBA" id="ARBA00023172"/>
    </source>
</evidence>
<evidence type="ECO:0008006" key="5">
    <source>
        <dbReference type="Google" id="ProtNLM"/>
    </source>
</evidence>
<reference evidence="3" key="2">
    <citation type="submission" date="2021-04" db="EMBL/GenBank/DDBJ databases">
        <authorList>
            <person name="Gilroy R."/>
        </authorList>
    </citation>
    <scope>NUCLEOTIDE SEQUENCE</scope>
    <source>
        <strain evidence="3">ChiSxjej1B13-11774</strain>
    </source>
</reference>
<gene>
    <name evidence="3" type="ORF">H9811_00150</name>
</gene>
<evidence type="ECO:0000313" key="3">
    <source>
        <dbReference type="EMBL" id="HIZ40952.1"/>
    </source>
</evidence>
<sequence>MVSSRVSKRLTHEVKTALSQNDKRGQSKHTAKQAARAEAQRTHTSYTQITGLYATSSYSTYVKQALVALRWIADRYGCKRLEECRPYLPAYYAEMQARGLSAWTVRTRVYALCSVYGADYATLFGVENLPARHRAAIKRGRQISASDSRHHTPEQEAVRTIARACGARRGGILGLTAEDLLSRNGHLYVHLTEKGGKEREAIVLPEYEADVREIFSDYAENPKAAATGGKQRLFSRTALPKDMPLHYLRAQYAQDLYRYYAAQGAATGELYHCRADRKGQCYDKGILKAVSLNLGHSRCDVVVSHYLW</sequence>
<dbReference type="Proteomes" id="UP000824048">
    <property type="component" value="Unassembled WGS sequence"/>
</dbReference>
<dbReference type="SUPFAM" id="SSF56349">
    <property type="entry name" value="DNA breaking-rejoining enzymes"/>
    <property type="match status" value="1"/>
</dbReference>
<reference evidence="3" key="1">
    <citation type="journal article" date="2021" name="PeerJ">
        <title>Extensive microbial diversity within the chicken gut microbiome revealed by metagenomics and culture.</title>
        <authorList>
            <person name="Gilroy R."/>
            <person name="Ravi A."/>
            <person name="Getino M."/>
            <person name="Pursley I."/>
            <person name="Horton D.L."/>
            <person name="Alikhan N.F."/>
            <person name="Baker D."/>
            <person name="Gharbi K."/>
            <person name="Hall N."/>
            <person name="Watson M."/>
            <person name="Adriaenssens E.M."/>
            <person name="Foster-Nyarko E."/>
            <person name="Jarju S."/>
            <person name="Secka A."/>
            <person name="Antonio M."/>
            <person name="Oren A."/>
            <person name="Chaudhuri R.R."/>
            <person name="La Ragione R."/>
            <person name="Hildebrand F."/>
            <person name="Pallen M.J."/>
        </authorList>
    </citation>
    <scope>NUCLEOTIDE SEQUENCE</scope>
    <source>
        <strain evidence="3">ChiSxjej1B13-11774</strain>
    </source>
</reference>
<organism evidence="3 4">
    <name type="scientific">Candidatus Gemmiger excrementigallinarum</name>
    <dbReference type="NCBI Taxonomy" id="2838609"/>
    <lineage>
        <taxon>Bacteria</taxon>
        <taxon>Bacillati</taxon>
        <taxon>Bacillota</taxon>
        <taxon>Clostridia</taxon>
        <taxon>Eubacteriales</taxon>
        <taxon>Gemmiger</taxon>
    </lineage>
</organism>
<protein>
    <recommendedName>
        <fullName evidence="5">Tyr recombinase domain-containing protein</fullName>
    </recommendedName>
</protein>
<accession>A0A9D2EPF7</accession>
<name>A0A9D2EPF7_9FIRM</name>
<comment type="caution">
    <text evidence="3">The sequence shown here is derived from an EMBL/GenBank/DDBJ whole genome shotgun (WGS) entry which is preliminary data.</text>
</comment>
<dbReference type="GO" id="GO:0003677">
    <property type="term" value="F:DNA binding"/>
    <property type="evidence" value="ECO:0007669"/>
    <property type="project" value="InterPro"/>
</dbReference>
<evidence type="ECO:0000256" key="2">
    <source>
        <dbReference type="SAM" id="MobiDB-lite"/>
    </source>
</evidence>
<proteinExistence type="predicted"/>
<feature type="compositionally biased region" description="Basic and acidic residues" evidence="2">
    <location>
        <begin position="10"/>
        <end position="25"/>
    </location>
</feature>
<dbReference type="InterPro" id="IPR011010">
    <property type="entry name" value="DNA_brk_join_enz"/>
</dbReference>